<evidence type="ECO:0000313" key="2">
    <source>
        <dbReference type="Proteomes" id="UP000494115"/>
    </source>
</evidence>
<dbReference type="Proteomes" id="UP000494115">
    <property type="component" value="Unassembled WGS sequence"/>
</dbReference>
<dbReference type="RefSeq" id="WP_175107927.1">
    <property type="nucleotide sequence ID" value="NZ_CADIKM010000056.1"/>
</dbReference>
<name>A0A6S7BYW7_9BURK</name>
<gene>
    <name evidence="1" type="ORF">LMG28138_05360</name>
</gene>
<reference evidence="1 2" key="1">
    <citation type="submission" date="2020-04" db="EMBL/GenBank/DDBJ databases">
        <authorList>
            <person name="De Canck E."/>
        </authorList>
    </citation>
    <scope>NUCLEOTIDE SEQUENCE [LARGE SCALE GENOMIC DNA]</scope>
    <source>
        <strain evidence="1 2">LMG 28138</strain>
    </source>
</reference>
<sequence>MTETLSLSPDVLDWAASQSGGSLEGIARTISKSAPEKIIAGTLTPSQAIRFAAAAKVPFGYLFLLIPPAPRVRPELVDFRTLNSSSTPLSRDFFEVYDDVKFKQVWYRDFLEREGAEPLHFVGEGRKRSLNSRQVAEEVRHVLRLDQVAMGRASTVEELFSYLSAQAKRPASLCLRTESWEITLPGRCPFRNFVALLLVTPSRQTCL</sequence>
<proteinExistence type="predicted"/>
<dbReference type="AlphaFoldDB" id="A0A6S7BYW7"/>
<evidence type="ECO:0000313" key="1">
    <source>
        <dbReference type="EMBL" id="CAB3803510.1"/>
    </source>
</evidence>
<dbReference type="EMBL" id="CADIKM010000056">
    <property type="protein sequence ID" value="CAB3803510.1"/>
    <property type="molecule type" value="Genomic_DNA"/>
</dbReference>
<organism evidence="1 2">
    <name type="scientific">Pararobbsia alpina</name>
    <dbReference type="NCBI Taxonomy" id="621374"/>
    <lineage>
        <taxon>Bacteria</taxon>
        <taxon>Pseudomonadati</taxon>
        <taxon>Pseudomonadota</taxon>
        <taxon>Betaproteobacteria</taxon>
        <taxon>Burkholderiales</taxon>
        <taxon>Burkholderiaceae</taxon>
        <taxon>Pararobbsia</taxon>
    </lineage>
</organism>
<accession>A0A6S7BYW7</accession>
<keyword evidence="2" id="KW-1185">Reference proteome</keyword>
<protein>
    <submittedName>
        <fullName evidence="1">Uncharacterized protein</fullName>
    </submittedName>
</protein>